<dbReference type="RefSeq" id="WP_118990782.1">
    <property type="nucleotide sequence ID" value="NZ_CP023434.1"/>
</dbReference>
<evidence type="ECO:0000313" key="9">
    <source>
        <dbReference type="Proteomes" id="UP000263232"/>
    </source>
</evidence>
<sequence>MNSYEILVSGRVQGVGFRMYAKQLADRQQVYGTVRNLSDGHVKIIAQTDSAEQIQTFCQALKDMQPRYMRIEDLTCQSITLDKTYQDFQIVY</sequence>
<dbReference type="AlphaFoldDB" id="A0A347WLC5"/>
<dbReference type="InterPro" id="IPR001792">
    <property type="entry name" value="Acylphosphatase-like_dom"/>
</dbReference>
<keyword evidence="9" id="KW-1185">Reference proteome</keyword>
<reference evidence="8 9" key="1">
    <citation type="submission" date="2017-09" db="EMBL/GenBank/DDBJ databases">
        <title>Complete genome sequence of Oxytococcus suis strain ZY16052.</title>
        <authorList>
            <person name="Li F."/>
        </authorList>
    </citation>
    <scope>NUCLEOTIDE SEQUENCE [LARGE SCALE GENOMIC DNA]</scope>
    <source>
        <strain evidence="8 9">ZY16052</strain>
    </source>
</reference>
<dbReference type="PROSITE" id="PS00150">
    <property type="entry name" value="ACYLPHOSPHATASE_1"/>
    <property type="match status" value="1"/>
</dbReference>
<dbReference type="EMBL" id="CP023434">
    <property type="protein sequence ID" value="AXY25882.1"/>
    <property type="molecule type" value="Genomic_DNA"/>
</dbReference>
<accession>A0A347WLC5</accession>
<dbReference type="InterPro" id="IPR036046">
    <property type="entry name" value="Acylphosphatase-like_dom_sf"/>
</dbReference>
<name>A0A347WLC5_9LACT</name>
<dbReference type="PANTHER" id="PTHR47268">
    <property type="entry name" value="ACYLPHOSPHATASE"/>
    <property type="match status" value="1"/>
</dbReference>
<dbReference type="SUPFAM" id="SSF54975">
    <property type="entry name" value="Acylphosphatase/BLUF domain-like"/>
    <property type="match status" value="1"/>
</dbReference>
<proteinExistence type="inferred from homology"/>
<feature type="active site" evidence="5">
    <location>
        <position position="18"/>
    </location>
</feature>
<evidence type="ECO:0000256" key="1">
    <source>
        <dbReference type="ARBA" id="ARBA00005614"/>
    </source>
</evidence>
<evidence type="ECO:0000256" key="2">
    <source>
        <dbReference type="ARBA" id="ARBA00012150"/>
    </source>
</evidence>
<dbReference type="EC" id="3.6.1.7" evidence="2 5"/>
<dbReference type="PANTHER" id="PTHR47268:SF4">
    <property type="entry name" value="ACYLPHOSPHATASE"/>
    <property type="match status" value="1"/>
</dbReference>
<protein>
    <recommendedName>
        <fullName evidence="3 5">acylphosphatase</fullName>
        <ecNumber evidence="2 5">3.6.1.7</ecNumber>
    </recommendedName>
</protein>
<dbReference type="InterPro" id="IPR020456">
    <property type="entry name" value="Acylphosphatase"/>
</dbReference>
<comment type="catalytic activity">
    <reaction evidence="4 5">
        <text>an acyl phosphate + H2O = a carboxylate + phosphate + H(+)</text>
        <dbReference type="Rhea" id="RHEA:14965"/>
        <dbReference type="ChEBI" id="CHEBI:15377"/>
        <dbReference type="ChEBI" id="CHEBI:15378"/>
        <dbReference type="ChEBI" id="CHEBI:29067"/>
        <dbReference type="ChEBI" id="CHEBI:43474"/>
        <dbReference type="ChEBI" id="CHEBI:59918"/>
        <dbReference type="EC" id="3.6.1.7"/>
    </reaction>
</comment>
<comment type="similarity">
    <text evidence="1 6">Belongs to the acylphosphatase family.</text>
</comment>
<dbReference type="Gene3D" id="3.30.70.100">
    <property type="match status" value="1"/>
</dbReference>
<dbReference type="GO" id="GO:0003998">
    <property type="term" value="F:acylphosphatase activity"/>
    <property type="evidence" value="ECO:0007669"/>
    <property type="project" value="UniProtKB-EC"/>
</dbReference>
<dbReference type="Proteomes" id="UP000263232">
    <property type="component" value="Chromosome"/>
</dbReference>
<evidence type="ECO:0000256" key="5">
    <source>
        <dbReference type="PROSITE-ProRule" id="PRU00520"/>
    </source>
</evidence>
<dbReference type="Pfam" id="PF00708">
    <property type="entry name" value="Acylphosphatase"/>
    <property type="match status" value="1"/>
</dbReference>
<dbReference type="PROSITE" id="PS51160">
    <property type="entry name" value="ACYLPHOSPHATASE_3"/>
    <property type="match status" value="1"/>
</dbReference>
<feature type="domain" description="Acylphosphatase-like" evidence="7">
    <location>
        <begin position="3"/>
        <end position="92"/>
    </location>
</feature>
<organism evidence="8 9">
    <name type="scientific">Suicoccus acidiformans</name>
    <dbReference type="NCBI Taxonomy" id="2036206"/>
    <lineage>
        <taxon>Bacteria</taxon>
        <taxon>Bacillati</taxon>
        <taxon>Bacillota</taxon>
        <taxon>Bacilli</taxon>
        <taxon>Lactobacillales</taxon>
        <taxon>Aerococcaceae</taxon>
        <taxon>Suicoccus</taxon>
    </lineage>
</organism>
<keyword evidence="5" id="KW-0378">Hydrolase</keyword>
<gene>
    <name evidence="8" type="ORF">CL176_07655</name>
</gene>
<dbReference type="InterPro" id="IPR017968">
    <property type="entry name" value="Acylphosphatase_CS"/>
</dbReference>
<feature type="active site" evidence="5">
    <location>
        <position position="36"/>
    </location>
</feature>
<evidence type="ECO:0000259" key="7">
    <source>
        <dbReference type="PROSITE" id="PS51160"/>
    </source>
</evidence>
<evidence type="ECO:0000313" key="8">
    <source>
        <dbReference type="EMBL" id="AXY25882.1"/>
    </source>
</evidence>
<evidence type="ECO:0000256" key="6">
    <source>
        <dbReference type="RuleBase" id="RU004168"/>
    </source>
</evidence>
<evidence type="ECO:0000256" key="3">
    <source>
        <dbReference type="ARBA" id="ARBA00015991"/>
    </source>
</evidence>
<dbReference type="KEGG" id="abae:CL176_07655"/>
<evidence type="ECO:0000256" key="4">
    <source>
        <dbReference type="ARBA" id="ARBA00047645"/>
    </source>
</evidence>
<dbReference type="OrthoDB" id="9808093at2"/>